<keyword evidence="5" id="KW-1185">Reference proteome</keyword>
<evidence type="ECO:0000259" key="2">
    <source>
        <dbReference type="Pfam" id="PF04773"/>
    </source>
</evidence>
<organism evidence="4 5">
    <name type="scientific">Chitinophaga cymbidii</name>
    <dbReference type="NCBI Taxonomy" id="1096750"/>
    <lineage>
        <taxon>Bacteria</taxon>
        <taxon>Pseudomonadati</taxon>
        <taxon>Bacteroidota</taxon>
        <taxon>Chitinophagia</taxon>
        <taxon>Chitinophagales</taxon>
        <taxon>Chitinophagaceae</taxon>
        <taxon>Chitinophaga</taxon>
    </lineage>
</organism>
<name>A0A512RE89_9BACT</name>
<gene>
    <name evidence="4" type="ORF">CCY01nite_02800</name>
</gene>
<feature type="domain" description="Protein FecR C-terminal" evidence="3">
    <location>
        <begin position="254"/>
        <end position="320"/>
    </location>
</feature>
<evidence type="ECO:0000313" key="4">
    <source>
        <dbReference type="EMBL" id="GEP94020.1"/>
    </source>
</evidence>
<dbReference type="OrthoDB" id="738872at2"/>
<dbReference type="PIRSF" id="PIRSF018266">
    <property type="entry name" value="FecR"/>
    <property type="match status" value="1"/>
</dbReference>
<dbReference type="InterPro" id="IPR032508">
    <property type="entry name" value="FecR_C"/>
</dbReference>
<dbReference type="FunFam" id="2.60.120.1440:FF:000001">
    <property type="entry name" value="Putative anti-sigma factor"/>
    <property type="match status" value="1"/>
</dbReference>
<dbReference type="PANTHER" id="PTHR30273">
    <property type="entry name" value="PERIPLASMIC SIGNAL SENSOR AND SIGMA FACTOR ACTIVATOR FECR-RELATED"/>
    <property type="match status" value="1"/>
</dbReference>
<dbReference type="Pfam" id="PF04773">
    <property type="entry name" value="FecR"/>
    <property type="match status" value="1"/>
</dbReference>
<keyword evidence="1" id="KW-1133">Transmembrane helix</keyword>
<dbReference type="Proteomes" id="UP000321436">
    <property type="component" value="Unassembled WGS sequence"/>
</dbReference>
<dbReference type="Gene3D" id="2.60.120.1440">
    <property type="match status" value="1"/>
</dbReference>
<sequence>MIDHQLLSRFLKGEVTDAEREQVLQWLENQPEDWLDRFMDEHWNDAAPAMEEPARSEKIAQIAYRATLEERIPRRSFIRKALRVAAMFTGLLVMSAAVYYLLSQRSTAVVANVQVKVPFNETQRVVLPDHSSITLNAGSTLTYPERFAGSTREITLEGEAFFDVTPDPSRPFIIHAGGLNTTVLGTTFNVMAYKLAQQFTITVLTGKVAVMDTLSRKEVTLLPKQRVSFNTTTAEMTTSVVERPEQSIAWSEGKLIFEDTPLAEVVERLSFRYGVNIVLVNKQLANCRFNGEFEHESLEDILKIITTLTQTKIKREGTTIALSGNGC</sequence>
<comment type="caution">
    <text evidence="4">The sequence shown here is derived from an EMBL/GenBank/DDBJ whole genome shotgun (WGS) entry which is preliminary data.</text>
</comment>
<evidence type="ECO:0000313" key="5">
    <source>
        <dbReference type="Proteomes" id="UP000321436"/>
    </source>
</evidence>
<dbReference type="AlphaFoldDB" id="A0A512RE89"/>
<protein>
    <submittedName>
        <fullName evidence="4">Anti-sigma factor</fullName>
    </submittedName>
</protein>
<dbReference type="InterPro" id="IPR012373">
    <property type="entry name" value="Ferrdict_sens_TM"/>
</dbReference>
<dbReference type="Pfam" id="PF16344">
    <property type="entry name" value="FecR_C"/>
    <property type="match status" value="1"/>
</dbReference>
<keyword evidence="1" id="KW-0472">Membrane</keyword>
<evidence type="ECO:0000259" key="3">
    <source>
        <dbReference type="Pfam" id="PF16344"/>
    </source>
</evidence>
<dbReference type="GO" id="GO:0016989">
    <property type="term" value="F:sigma factor antagonist activity"/>
    <property type="evidence" value="ECO:0007669"/>
    <property type="project" value="TreeGrafter"/>
</dbReference>
<feature type="transmembrane region" description="Helical" evidence="1">
    <location>
        <begin position="81"/>
        <end position="102"/>
    </location>
</feature>
<dbReference type="Gene3D" id="3.55.50.30">
    <property type="match status" value="1"/>
</dbReference>
<dbReference type="PANTHER" id="PTHR30273:SF2">
    <property type="entry name" value="PROTEIN FECR"/>
    <property type="match status" value="1"/>
</dbReference>
<reference evidence="4 5" key="1">
    <citation type="submission" date="2019-07" db="EMBL/GenBank/DDBJ databases">
        <title>Whole genome shotgun sequence of Chitinophaga cymbidii NBRC 109752.</title>
        <authorList>
            <person name="Hosoyama A."/>
            <person name="Uohara A."/>
            <person name="Ohji S."/>
            <person name="Ichikawa N."/>
        </authorList>
    </citation>
    <scope>NUCLEOTIDE SEQUENCE [LARGE SCALE GENOMIC DNA]</scope>
    <source>
        <strain evidence="4 5">NBRC 109752</strain>
    </source>
</reference>
<keyword evidence="1" id="KW-0812">Transmembrane</keyword>
<dbReference type="InterPro" id="IPR006860">
    <property type="entry name" value="FecR"/>
</dbReference>
<feature type="domain" description="FecR protein" evidence="2">
    <location>
        <begin position="116"/>
        <end position="208"/>
    </location>
</feature>
<accession>A0A512RE89</accession>
<dbReference type="EMBL" id="BKAU01000001">
    <property type="protein sequence ID" value="GEP94020.1"/>
    <property type="molecule type" value="Genomic_DNA"/>
</dbReference>
<evidence type="ECO:0000256" key="1">
    <source>
        <dbReference type="SAM" id="Phobius"/>
    </source>
</evidence>
<proteinExistence type="predicted"/>